<dbReference type="InterPro" id="IPR050731">
    <property type="entry name" value="HRD1_E3_ubiq-ligases"/>
</dbReference>
<dbReference type="Proteomes" id="UP001470230">
    <property type="component" value="Unassembled WGS sequence"/>
</dbReference>
<evidence type="ECO:0000259" key="6">
    <source>
        <dbReference type="PROSITE" id="PS50089"/>
    </source>
</evidence>
<protein>
    <submittedName>
        <fullName evidence="7">E3 ubiquitin-protein ligase synoviolin</fullName>
    </submittedName>
</protein>
<dbReference type="Gene3D" id="3.30.40.10">
    <property type="entry name" value="Zinc/RING finger domain, C3HC4 (zinc finger)"/>
    <property type="match status" value="1"/>
</dbReference>
<sequence>MNNLLNMIFSELRVLIPLFISIYYIVKKGFSGNAALISLLQTIAFINGIFFLPTLIKFFKRMRLNKKIEKIFRTANEKDLRDNDICIICRLQMYPKKAKKLPCKHCYHLECLERWIGENDFCPICLEKISDLLDKEIKKKGKRSKRRKHRKVKNQNESDVYNYADLANEIEEKDDNELAQHNGSVDTSIDDIDNNEVQSRDINILNDDDLTNDEKILNGDPNNYNNNSSNSNEELIEECVCNDNTTQAEEFCENNNEKVIDLDKLCSKKVDDNDYYCEYSYSDYSDGSVEP</sequence>
<evidence type="ECO:0000256" key="3">
    <source>
        <dbReference type="ARBA" id="ARBA00022833"/>
    </source>
</evidence>
<feature type="transmembrane region" description="Helical" evidence="5">
    <location>
        <begin position="7"/>
        <end position="26"/>
    </location>
</feature>
<keyword evidence="2 4" id="KW-0863">Zinc-finger</keyword>
<feature type="domain" description="RING-type" evidence="6">
    <location>
        <begin position="86"/>
        <end position="125"/>
    </location>
</feature>
<comment type="caution">
    <text evidence="7">The sequence shown here is derived from an EMBL/GenBank/DDBJ whole genome shotgun (WGS) entry which is preliminary data.</text>
</comment>
<evidence type="ECO:0000313" key="8">
    <source>
        <dbReference type="Proteomes" id="UP001470230"/>
    </source>
</evidence>
<evidence type="ECO:0000256" key="1">
    <source>
        <dbReference type="ARBA" id="ARBA00022723"/>
    </source>
</evidence>
<accession>A0ABR2KCK7</accession>
<evidence type="ECO:0000313" key="7">
    <source>
        <dbReference type="EMBL" id="KAK8888197.1"/>
    </source>
</evidence>
<gene>
    <name evidence="7" type="ORF">M9Y10_039261</name>
</gene>
<feature type="transmembrane region" description="Helical" evidence="5">
    <location>
        <begin position="32"/>
        <end position="56"/>
    </location>
</feature>
<keyword evidence="1" id="KW-0479">Metal-binding</keyword>
<dbReference type="SMART" id="SM00184">
    <property type="entry name" value="RING"/>
    <property type="match status" value="1"/>
</dbReference>
<reference evidence="7 8" key="1">
    <citation type="submission" date="2024-04" db="EMBL/GenBank/DDBJ databases">
        <title>Tritrichomonas musculus Genome.</title>
        <authorList>
            <person name="Alves-Ferreira E."/>
            <person name="Grigg M."/>
            <person name="Lorenzi H."/>
            <person name="Galac M."/>
        </authorList>
    </citation>
    <scope>NUCLEOTIDE SEQUENCE [LARGE SCALE GENOMIC DNA]</scope>
    <source>
        <strain evidence="7 8">EAF2021</strain>
    </source>
</reference>
<dbReference type="PANTHER" id="PTHR22763">
    <property type="entry name" value="RING ZINC FINGER PROTEIN"/>
    <property type="match status" value="1"/>
</dbReference>
<proteinExistence type="predicted"/>
<evidence type="ECO:0000256" key="5">
    <source>
        <dbReference type="SAM" id="Phobius"/>
    </source>
</evidence>
<dbReference type="InterPro" id="IPR001841">
    <property type="entry name" value="Znf_RING"/>
</dbReference>
<dbReference type="EMBL" id="JAPFFF010000006">
    <property type="protein sequence ID" value="KAK8888197.1"/>
    <property type="molecule type" value="Genomic_DNA"/>
</dbReference>
<keyword evidence="5" id="KW-0812">Transmembrane</keyword>
<name>A0ABR2KCK7_9EUKA</name>
<evidence type="ECO:0000256" key="2">
    <source>
        <dbReference type="ARBA" id="ARBA00022771"/>
    </source>
</evidence>
<keyword evidence="3" id="KW-0862">Zinc</keyword>
<keyword evidence="8" id="KW-1185">Reference proteome</keyword>
<organism evidence="7 8">
    <name type="scientific">Tritrichomonas musculus</name>
    <dbReference type="NCBI Taxonomy" id="1915356"/>
    <lineage>
        <taxon>Eukaryota</taxon>
        <taxon>Metamonada</taxon>
        <taxon>Parabasalia</taxon>
        <taxon>Tritrichomonadida</taxon>
        <taxon>Tritrichomonadidae</taxon>
        <taxon>Tritrichomonas</taxon>
    </lineage>
</organism>
<evidence type="ECO:0000256" key="4">
    <source>
        <dbReference type="PROSITE-ProRule" id="PRU00175"/>
    </source>
</evidence>
<keyword evidence="5" id="KW-1133">Transmembrane helix</keyword>
<dbReference type="PROSITE" id="PS50089">
    <property type="entry name" value="ZF_RING_2"/>
    <property type="match status" value="1"/>
</dbReference>
<dbReference type="InterPro" id="IPR013083">
    <property type="entry name" value="Znf_RING/FYVE/PHD"/>
</dbReference>
<dbReference type="Pfam" id="PF13639">
    <property type="entry name" value="zf-RING_2"/>
    <property type="match status" value="1"/>
</dbReference>
<keyword evidence="5" id="KW-0472">Membrane</keyword>
<dbReference type="SUPFAM" id="SSF57850">
    <property type="entry name" value="RING/U-box"/>
    <property type="match status" value="1"/>
</dbReference>